<evidence type="ECO:0000313" key="2">
    <source>
        <dbReference type="EMBL" id="GAA1971560.1"/>
    </source>
</evidence>
<comment type="caution">
    <text evidence="2">The sequence shown here is derived from an EMBL/GenBank/DDBJ whole genome shotgun (WGS) entry which is preliminary data.</text>
</comment>
<organism evidence="2 3">
    <name type="scientific">Terrabacter lapilli</name>
    <dbReference type="NCBI Taxonomy" id="436231"/>
    <lineage>
        <taxon>Bacteria</taxon>
        <taxon>Bacillati</taxon>
        <taxon>Actinomycetota</taxon>
        <taxon>Actinomycetes</taxon>
        <taxon>Micrococcales</taxon>
        <taxon>Intrasporangiaceae</taxon>
        <taxon>Terrabacter</taxon>
    </lineage>
</organism>
<evidence type="ECO:0000313" key="3">
    <source>
        <dbReference type="Proteomes" id="UP001500013"/>
    </source>
</evidence>
<gene>
    <name evidence="2" type="ORF">GCM10009817_09460</name>
</gene>
<reference evidence="2 3" key="1">
    <citation type="journal article" date="2019" name="Int. J. Syst. Evol. Microbiol.">
        <title>The Global Catalogue of Microorganisms (GCM) 10K type strain sequencing project: providing services to taxonomists for standard genome sequencing and annotation.</title>
        <authorList>
            <consortium name="The Broad Institute Genomics Platform"/>
            <consortium name="The Broad Institute Genome Sequencing Center for Infectious Disease"/>
            <person name="Wu L."/>
            <person name="Ma J."/>
        </authorList>
    </citation>
    <scope>NUCLEOTIDE SEQUENCE [LARGE SCALE GENOMIC DNA]</scope>
    <source>
        <strain evidence="2 3">JCM 15628</strain>
    </source>
</reference>
<feature type="region of interest" description="Disordered" evidence="1">
    <location>
        <begin position="92"/>
        <end position="137"/>
    </location>
</feature>
<sequence>MSEADLPPISAEELAAEGGTALPDKEVMSLLDLNADLNLALDVAAPIDLGVAANANVAAPINGAVGANILSVGSADAAVAHQGVNIDQDLSGTAVAHAPQHSTIDQTTPTAGTTDPTASSTAPAPAPTTAPTSSSALSGDLLNIDVNAAADAKLAAPIDGAVAANANVAAPIDASVSANVGSVGSEATAIADQQGSIVQHLTGTAQATADQTSQIQQ</sequence>
<name>A0ABN2RM78_9MICO</name>
<dbReference type="Proteomes" id="UP001500013">
    <property type="component" value="Unassembled WGS sequence"/>
</dbReference>
<proteinExistence type="predicted"/>
<dbReference type="EMBL" id="BAAAPU010000003">
    <property type="protein sequence ID" value="GAA1971560.1"/>
    <property type="molecule type" value="Genomic_DNA"/>
</dbReference>
<keyword evidence="3" id="KW-1185">Reference proteome</keyword>
<dbReference type="RefSeq" id="WP_344058912.1">
    <property type="nucleotide sequence ID" value="NZ_BAAAPU010000003.1"/>
</dbReference>
<evidence type="ECO:0000256" key="1">
    <source>
        <dbReference type="SAM" id="MobiDB-lite"/>
    </source>
</evidence>
<feature type="compositionally biased region" description="Low complexity" evidence="1">
    <location>
        <begin position="107"/>
        <end position="137"/>
    </location>
</feature>
<accession>A0ABN2RM78</accession>
<evidence type="ECO:0008006" key="4">
    <source>
        <dbReference type="Google" id="ProtNLM"/>
    </source>
</evidence>
<protein>
    <recommendedName>
        <fullName evidence="4">Peptidoglycan-binding protein</fullName>
    </recommendedName>
</protein>